<feature type="compositionally biased region" description="Gly residues" evidence="1">
    <location>
        <begin position="416"/>
        <end position="431"/>
    </location>
</feature>
<feature type="compositionally biased region" description="Basic and acidic residues" evidence="1">
    <location>
        <begin position="503"/>
        <end position="513"/>
    </location>
</feature>
<feature type="transmembrane region" description="Helical" evidence="2">
    <location>
        <begin position="104"/>
        <end position="128"/>
    </location>
</feature>
<feature type="compositionally biased region" description="Polar residues" evidence="1">
    <location>
        <begin position="465"/>
        <end position="480"/>
    </location>
</feature>
<keyword evidence="2" id="KW-0812">Transmembrane</keyword>
<feature type="region of interest" description="Disordered" evidence="1">
    <location>
        <begin position="459"/>
        <end position="531"/>
    </location>
</feature>
<protein>
    <submittedName>
        <fullName evidence="3">Uncharacterized protein</fullName>
    </submittedName>
</protein>
<feature type="transmembrane region" description="Helical" evidence="2">
    <location>
        <begin position="40"/>
        <end position="60"/>
    </location>
</feature>
<reference evidence="3" key="1">
    <citation type="submission" date="2021-01" db="EMBL/GenBank/DDBJ databases">
        <authorList>
            <person name="Corre E."/>
            <person name="Pelletier E."/>
            <person name="Niang G."/>
            <person name="Scheremetjew M."/>
            <person name="Finn R."/>
            <person name="Kale V."/>
            <person name="Holt S."/>
            <person name="Cochrane G."/>
            <person name="Meng A."/>
            <person name="Brown T."/>
            <person name="Cohen L."/>
        </authorList>
    </citation>
    <scope>NUCLEOTIDE SEQUENCE</scope>
    <source>
        <strain evidence="3">CCMP281</strain>
    </source>
</reference>
<proteinExistence type="predicted"/>
<dbReference type="AlphaFoldDB" id="A0A7S3FHK6"/>
<feature type="region of interest" description="Disordered" evidence="1">
    <location>
        <begin position="410"/>
        <end position="431"/>
    </location>
</feature>
<gene>
    <name evidence="3" type="ORF">HERI1096_LOCUS37863</name>
</gene>
<keyword evidence="2" id="KW-1133">Transmembrane helix</keyword>
<organism evidence="3">
    <name type="scientific">Haptolina ericina</name>
    <dbReference type="NCBI Taxonomy" id="156174"/>
    <lineage>
        <taxon>Eukaryota</taxon>
        <taxon>Haptista</taxon>
        <taxon>Haptophyta</taxon>
        <taxon>Prymnesiophyceae</taxon>
        <taxon>Prymnesiales</taxon>
        <taxon>Prymnesiaceae</taxon>
        <taxon>Haptolina</taxon>
    </lineage>
</organism>
<dbReference type="EMBL" id="HBHX01068540">
    <property type="protein sequence ID" value="CAE0149360.1"/>
    <property type="molecule type" value="Transcribed_RNA"/>
</dbReference>
<evidence type="ECO:0000256" key="2">
    <source>
        <dbReference type="SAM" id="Phobius"/>
    </source>
</evidence>
<evidence type="ECO:0000256" key="1">
    <source>
        <dbReference type="SAM" id="MobiDB-lite"/>
    </source>
</evidence>
<feature type="transmembrane region" description="Helical" evidence="2">
    <location>
        <begin position="148"/>
        <end position="175"/>
    </location>
</feature>
<keyword evidence="2" id="KW-0472">Membrane</keyword>
<sequence>MPMDDSAKQPLDESIEQVQGFNVNMSFEVFQFRRTFRTHIMCVGTLFCFFTIGAIMSSMGNDNKEALFWQNGIHSIVKVVVTLCLLLTRIGAQYISDDQRAQRLAQGGFVVLCWLDEVAEIGALLSSVEPIRVLLFVIKQIIVCPVEGYLACTVSMSSTLFLLVFVVANLPRVVVMVHCSQFLPLQGVEPQERQKLSLVFLIASIVFTVFLYFGVDRQNRTIFALMKTQIKLHEIKIDAQAERIEQLHVEKDRLDYDRRIAQNTIAHQRTQAADISLGFSGQGQGLTGDTCSETCSEQNQMEVASTGRRDLVSNASSTSELLREAMQQFASLGDDSTIATDEESNHESCDSQAAPRPPAAPCLSGDGIQACTSQAYQIQACGVQVGGVHVGAEVLCAIPEEGRIRDGNEVTTEVNGGAGGVRGSNGGGSGGGSVPHAAFSCCGMTQKLQGLGQETAVRVCGPHGSSDNPARSSEQHTTAGLSPAASGCGVSRSARRRAQRRFGARERQQRASEEAEGQPQYSGATAGQESGGELQELPIWRPPMANEHEACGVYMVSDVGPSCVPCVHLPGAICQCIGYYPPAYPPGYGPPSMGTTPY</sequence>
<feature type="transmembrane region" description="Helical" evidence="2">
    <location>
        <begin position="72"/>
        <end position="92"/>
    </location>
</feature>
<evidence type="ECO:0000313" key="3">
    <source>
        <dbReference type="EMBL" id="CAE0149360.1"/>
    </source>
</evidence>
<name>A0A7S3FHK6_9EUKA</name>
<feature type="compositionally biased region" description="Polar residues" evidence="1">
    <location>
        <begin position="519"/>
        <end position="528"/>
    </location>
</feature>
<accession>A0A7S3FHK6</accession>
<feature type="compositionally biased region" description="Basic residues" evidence="1">
    <location>
        <begin position="493"/>
        <end position="502"/>
    </location>
</feature>
<feature type="transmembrane region" description="Helical" evidence="2">
    <location>
        <begin position="196"/>
        <end position="215"/>
    </location>
</feature>
<feature type="region of interest" description="Disordered" evidence="1">
    <location>
        <begin position="338"/>
        <end position="360"/>
    </location>
</feature>